<feature type="repeat" description="PPR" evidence="4">
    <location>
        <begin position="152"/>
        <end position="186"/>
    </location>
</feature>
<reference evidence="5" key="1">
    <citation type="journal article" date="2022" name="Cell">
        <title>Repeat-based holocentromeres influence genome architecture and karyotype evolution.</title>
        <authorList>
            <person name="Hofstatter P.G."/>
            <person name="Thangavel G."/>
            <person name="Lux T."/>
            <person name="Neumann P."/>
            <person name="Vondrak T."/>
            <person name="Novak P."/>
            <person name="Zhang M."/>
            <person name="Costa L."/>
            <person name="Castellani M."/>
            <person name="Scott A."/>
            <person name="Toegelov H."/>
            <person name="Fuchs J."/>
            <person name="Mata-Sucre Y."/>
            <person name="Dias Y."/>
            <person name="Vanzela A.L.L."/>
            <person name="Huettel B."/>
            <person name="Almeida C.C.S."/>
            <person name="Simkova H."/>
            <person name="Souza G."/>
            <person name="Pedrosa-Harand A."/>
            <person name="Macas J."/>
            <person name="Mayer K.F.X."/>
            <person name="Houben A."/>
            <person name="Marques A."/>
        </authorList>
    </citation>
    <scope>NUCLEOTIDE SEQUENCE</scope>
    <source>
        <strain evidence="5">RhyBre1mFocal</strain>
    </source>
</reference>
<dbReference type="Proteomes" id="UP001151287">
    <property type="component" value="Unassembled WGS sequence"/>
</dbReference>
<keyword evidence="3" id="KW-0809">Transit peptide</keyword>
<keyword evidence="2" id="KW-0677">Repeat</keyword>
<dbReference type="InterPro" id="IPR011990">
    <property type="entry name" value="TPR-like_helical_dom_sf"/>
</dbReference>
<feature type="repeat" description="PPR" evidence="4">
    <location>
        <begin position="187"/>
        <end position="221"/>
    </location>
</feature>
<organism evidence="5 6">
    <name type="scientific">Rhynchospora breviuscula</name>
    <dbReference type="NCBI Taxonomy" id="2022672"/>
    <lineage>
        <taxon>Eukaryota</taxon>
        <taxon>Viridiplantae</taxon>
        <taxon>Streptophyta</taxon>
        <taxon>Embryophyta</taxon>
        <taxon>Tracheophyta</taxon>
        <taxon>Spermatophyta</taxon>
        <taxon>Magnoliopsida</taxon>
        <taxon>Liliopsida</taxon>
        <taxon>Poales</taxon>
        <taxon>Cyperaceae</taxon>
        <taxon>Cyperoideae</taxon>
        <taxon>Rhynchosporeae</taxon>
        <taxon>Rhynchospora</taxon>
    </lineage>
</organism>
<dbReference type="PANTHER" id="PTHR47447:SF22">
    <property type="entry name" value="TETRATRICOPEPTIDE-LIKE HELICAL DOMAIN SUPERFAMILY"/>
    <property type="match status" value="1"/>
</dbReference>
<name>A0A9Q0CD35_9POAL</name>
<evidence type="ECO:0000256" key="4">
    <source>
        <dbReference type="PROSITE-ProRule" id="PRU00708"/>
    </source>
</evidence>
<dbReference type="EMBL" id="JAMQYH010000004">
    <property type="protein sequence ID" value="KAJ1691703.1"/>
    <property type="molecule type" value="Genomic_DNA"/>
</dbReference>
<dbReference type="AlphaFoldDB" id="A0A9Q0CD35"/>
<feature type="repeat" description="PPR" evidence="4">
    <location>
        <begin position="222"/>
        <end position="256"/>
    </location>
</feature>
<accession>A0A9Q0CD35</accession>
<dbReference type="InterPro" id="IPR002885">
    <property type="entry name" value="PPR_rpt"/>
</dbReference>
<dbReference type="SUPFAM" id="SSF81901">
    <property type="entry name" value="HCP-like"/>
    <property type="match status" value="1"/>
</dbReference>
<gene>
    <name evidence="5" type="ORF">LUZ63_015858</name>
</gene>
<dbReference type="PANTHER" id="PTHR47447">
    <property type="entry name" value="OS03G0856100 PROTEIN"/>
    <property type="match status" value="1"/>
</dbReference>
<evidence type="ECO:0000313" key="5">
    <source>
        <dbReference type="EMBL" id="KAJ1691703.1"/>
    </source>
</evidence>
<dbReference type="NCBIfam" id="TIGR00756">
    <property type="entry name" value="PPR"/>
    <property type="match status" value="5"/>
</dbReference>
<protein>
    <recommendedName>
        <fullName evidence="7">Pentatricopeptide repeat-containing protein</fullName>
    </recommendedName>
</protein>
<sequence>MNKIRHLEKLVKERCLAGNLQLEEAVSLFHRLLSPDTHHPPSILTINLLLKSIAGTKHPSRYSSVLNLFNRLRRTRDRGVSLTIQTFGLVIDCCRQMGRVDHGFCVLGQSLREGCGVNTIMFGSLIRGLCTRKQMRHAAKVLAKMPLLGFPDVYTYNDLILGFCNVGDIDQAFDVYEKVVNSGLQANVYIYTTLLKGCCKEGDFLRASELLHEMIKRGVAPNVHTYTCLIHGLSAIGEWNRAIRVFREMVNQGISPDVVTFNALMNSLCKHRRTCEAEKLVCLMEDIRVEPDVITCTALLLGYVLESHLAKATELLERMASIGIEPDQHCYSILINSCCKNGKINDALRMVDKMMHRGLKPNEFILDILLNALSNCKNPDEVKQIISEIGDRRSHLDDRKITVKS</sequence>
<evidence type="ECO:0000256" key="3">
    <source>
        <dbReference type="ARBA" id="ARBA00022946"/>
    </source>
</evidence>
<feature type="repeat" description="PPR" evidence="4">
    <location>
        <begin position="292"/>
        <end position="326"/>
    </location>
</feature>
<dbReference type="OrthoDB" id="680059at2759"/>
<dbReference type="PROSITE" id="PS51375">
    <property type="entry name" value="PPR"/>
    <property type="match status" value="6"/>
</dbReference>
<comment type="similarity">
    <text evidence="1">Belongs to the PPR family. P subfamily.</text>
</comment>
<proteinExistence type="inferred from homology"/>
<evidence type="ECO:0000256" key="1">
    <source>
        <dbReference type="ARBA" id="ARBA00007626"/>
    </source>
</evidence>
<comment type="caution">
    <text evidence="5">The sequence shown here is derived from an EMBL/GenBank/DDBJ whole genome shotgun (WGS) entry which is preliminary data.</text>
</comment>
<evidence type="ECO:0008006" key="7">
    <source>
        <dbReference type="Google" id="ProtNLM"/>
    </source>
</evidence>
<evidence type="ECO:0000256" key="2">
    <source>
        <dbReference type="ARBA" id="ARBA00022737"/>
    </source>
</evidence>
<feature type="repeat" description="PPR" evidence="4">
    <location>
        <begin position="327"/>
        <end position="361"/>
    </location>
</feature>
<dbReference type="Pfam" id="PF13041">
    <property type="entry name" value="PPR_2"/>
    <property type="match status" value="3"/>
</dbReference>
<evidence type="ECO:0000313" key="6">
    <source>
        <dbReference type="Proteomes" id="UP001151287"/>
    </source>
</evidence>
<dbReference type="Pfam" id="PF12854">
    <property type="entry name" value="PPR_1"/>
    <property type="match status" value="1"/>
</dbReference>
<dbReference type="Gene3D" id="1.25.40.10">
    <property type="entry name" value="Tetratricopeptide repeat domain"/>
    <property type="match status" value="4"/>
</dbReference>
<feature type="repeat" description="PPR" evidence="4">
    <location>
        <begin position="257"/>
        <end position="291"/>
    </location>
</feature>
<keyword evidence="6" id="KW-1185">Reference proteome</keyword>